<accession>L9KL75</accession>
<reference evidence="3" key="1">
    <citation type="submission" date="2012-07" db="EMBL/GenBank/DDBJ databases">
        <title>Genome of the Chinese tree shrew, a rising model animal genetically related to primates.</title>
        <authorList>
            <person name="Zhang G."/>
            <person name="Fan Y."/>
            <person name="Yao Y."/>
            <person name="Huang Z."/>
        </authorList>
    </citation>
    <scope>NUCLEOTIDE SEQUENCE [LARGE SCALE GENOMIC DNA]</scope>
</reference>
<feature type="compositionally biased region" description="Basic and acidic residues" evidence="1">
    <location>
        <begin position="8"/>
        <end position="30"/>
    </location>
</feature>
<dbReference type="InParanoid" id="L9KL75"/>
<dbReference type="EMBL" id="KB320789">
    <property type="protein sequence ID" value="ELW63254.1"/>
    <property type="molecule type" value="Genomic_DNA"/>
</dbReference>
<protein>
    <submittedName>
        <fullName evidence="2">Uncharacterized protein</fullName>
    </submittedName>
</protein>
<evidence type="ECO:0000256" key="1">
    <source>
        <dbReference type="SAM" id="MobiDB-lite"/>
    </source>
</evidence>
<proteinExistence type="predicted"/>
<dbReference type="AlphaFoldDB" id="L9KL75"/>
<sequence length="99" mass="10421">MGSRSGSRAHEFIDFIESKAGPENHKDSRMESSPGHCVERLICVCSVLSCVHVLVSDAGAHPLATDAGRADANTWIVFSCTSTAGARMGSPNFGICPLT</sequence>
<gene>
    <name evidence="2" type="ORF">TREES_T100013300</name>
</gene>
<reference evidence="3" key="2">
    <citation type="journal article" date="2013" name="Nat. Commun.">
        <title>Genome of the Chinese tree shrew.</title>
        <authorList>
            <person name="Fan Y."/>
            <person name="Huang Z.Y."/>
            <person name="Cao C.C."/>
            <person name="Chen C.S."/>
            <person name="Chen Y.X."/>
            <person name="Fan D.D."/>
            <person name="He J."/>
            <person name="Hou H.L."/>
            <person name="Hu L."/>
            <person name="Hu X.T."/>
            <person name="Jiang X.T."/>
            <person name="Lai R."/>
            <person name="Lang Y.S."/>
            <person name="Liang B."/>
            <person name="Liao S.G."/>
            <person name="Mu D."/>
            <person name="Ma Y.Y."/>
            <person name="Niu Y.Y."/>
            <person name="Sun X.Q."/>
            <person name="Xia J.Q."/>
            <person name="Xiao J."/>
            <person name="Xiong Z.Q."/>
            <person name="Xu L."/>
            <person name="Yang L."/>
            <person name="Zhang Y."/>
            <person name="Zhao W."/>
            <person name="Zhao X.D."/>
            <person name="Zheng Y.T."/>
            <person name="Zhou J.M."/>
            <person name="Zhu Y.B."/>
            <person name="Zhang G.J."/>
            <person name="Wang J."/>
            <person name="Yao Y.G."/>
        </authorList>
    </citation>
    <scope>NUCLEOTIDE SEQUENCE [LARGE SCALE GENOMIC DNA]</scope>
</reference>
<dbReference type="Proteomes" id="UP000011518">
    <property type="component" value="Unassembled WGS sequence"/>
</dbReference>
<keyword evidence="3" id="KW-1185">Reference proteome</keyword>
<evidence type="ECO:0000313" key="2">
    <source>
        <dbReference type="EMBL" id="ELW63254.1"/>
    </source>
</evidence>
<name>L9KL75_TUPCH</name>
<feature type="region of interest" description="Disordered" evidence="1">
    <location>
        <begin position="1"/>
        <end position="32"/>
    </location>
</feature>
<organism evidence="2 3">
    <name type="scientific">Tupaia chinensis</name>
    <name type="common">Chinese tree shrew</name>
    <name type="synonym">Tupaia belangeri chinensis</name>
    <dbReference type="NCBI Taxonomy" id="246437"/>
    <lineage>
        <taxon>Eukaryota</taxon>
        <taxon>Metazoa</taxon>
        <taxon>Chordata</taxon>
        <taxon>Craniata</taxon>
        <taxon>Vertebrata</taxon>
        <taxon>Euteleostomi</taxon>
        <taxon>Mammalia</taxon>
        <taxon>Eutheria</taxon>
        <taxon>Euarchontoglires</taxon>
        <taxon>Scandentia</taxon>
        <taxon>Tupaiidae</taxon>
        <taxon>Tupaia</taxon>
    </lineage>
</organism>
<evidence type="ECO:0000313" key="3">
    <source>
        <dbReference type="Proteomes" id="UP000011518"/>
    </source>
</evidence>